<dbReference type="PROSITE" id="PS50977">
    <property type="entry name" value="HTH_TETR_2"/>
    <property type="match status" value="1"/>
</dbReference>
<dbReference type="InterPro" id="IPR003012">
    <property type="entry name" value="Tet_transcr_reg_TetR"/>
</dbReference>
<comment type="caution">
    <text evidence="7">The sequence shown here is derived from an EMBL/GenBank/DDBJ whole genome shotgun (WGS) entry which is preliminary data.</text>
</comment>
<evidence type="ECO:0000313" key="8">
    <source>
        <dbReference type="Proteomes" id="UP000674234"/>
    </source>
</evidence>
<evidence type="ECO:0000256" key="2">
    <source>
        <dbReference type="ARBA" id="ARBA00023015"/>
    </source>
</evidence>
<evidence type="ECO:0000256" key="3">
    <source>
        <dbReference type="ARBA" id="ARBA00023125"/>
    </source>
</evidence>
<keyword evidence="2" id="KW-0805">Transcription regulation</keyword>
<feature type="domain" description="HTH tetR-type" evidence="6">
    <location>
        <begin position="21"/>
        <end position="81"/>
    </location>
</feature>
<dbReference type="InterPro" id="IPR004111">
    <property type="entry name" value="Repressor_TetR_C"/>
</dbReference>
<dbReference type="InterPro" id="IPR023772">
    <property type="entry name" value="DNA-bd_HTH_TetR-type_CS"/>
</dbReference>
<keyword evidence="8" id="KW-1185">Reference proteome</keyword>
<dbReference type="Pfam" id="PF00440">
    <property type="entry name" value="TetR_N"/>
    <property type="match status" value="1"/>
</dbReference>
<dbReference type="Pfam" id="PF02909">
    <property type="entry name" value="TetR_C_1"/>
    <property type="match status" value="1"/>
</dbReference>
<feature type="DNA-binding region" description="H-T-H motif" evidence="5">
    <location>
        <begin position="44"/>
        <end position="63"/>
    </location>
</feature>
<gene>
    <name evidence="7" type="ORF">JOL79_03540</name>
</gene>
<dbReference type="PROSITE" id="PS01081">
    <property type="entry name" value="HTH_TETR_1"/>
    <property type="match status" value="1"/>
</dbReference>
<reference evidence="7" key="1">
    <citation type="submission" date="2021-02" db="EMBL/GenBank/DDBJ databases">
        <title>Draft genome sequence of Microbispora sp. RL4-1S isolated from rice leaves in Thailand.</title>
        <authorList>
            <person name="Muangham S."/>
            <person name="Duangmal K."/>
        </authorList>
    </citation>
    <scope>NUCLEOTIDE SEQUENCE</scope>
    <source>
        <strain evidence="7">RL4-1S</strain>
    </source>
</reference>
<keyword evidence="4" id="KW-0804">Transcription</keyword>
<evidence type="ECO:0000313" key="7">
    <source>
        <dbReference type="EMBL" id="MBP2702875.1"/>
    </source>
</evidence>
<dbReference type="RefSeq" id="WP_210154122.1">
    <property type="nucleotide sequence ID" value="NZ_JAFCNB010000001.1"/>
</dbReference>
<dbReference type="Gene3D" id="1.10.357.10">
    <property type="entry name" value="Tetracycline Repressor, domain 2"/>
    <property type="match status" value="1"/>
</dbReference>
<dbReference type="Proteomes" id="UP000674234">
    <property type="component" value="Unassembled WGS sequence"/>
</dbReference>
<dbReference type="AlphaFoldDB" id="A0A940WCB8"/>
<dbReference type="SUPFAM" id="SSF48498">
    <property type="entry name" value="Tetracyclin repressor-like, C-terminal domain"/>
    <property type="match status" value="1"/>
</dbReference>
<dbReference type="GO" id="GO:0000976">
    <property type="term" value="F:transcription cis-regulatory region binding"/>
    <property type="evidence" value="ECO:0007669"/>
    <property type="project" value="TreeGrafter"/>
</dbReference>
<dbReference type="GO" id="GO:0003700">
    <property type="term" value="F:DNA-binding transcription factor activity"/>
    <property type="evidence" value="ECO:0007669"/>
    <property type="project" value="TreeGrafter"/>
</dbReference>
<evidence type="ECO:0000256" key="1">
    <source>
        <dbReference type="ARBA" id="ARBA00022491"/>
    </source>
</evidence>
<dbReference type="PRINTS" id="PR00400">
    <property type="entry name" value="TETREPRESSOR"/>
</dbReference>
<keyword evidence="3 5" id="KW-0238">DNA-binding</keyword>
<evidence type="ECO:0000259" key="6">
    <source>
        <dbReference type="PROSITE" id="PS50977"/>
    </source>
</evidence>
<keyword evidence="1" id="KW-0678">Repressor</keyword>
<evidence type="ECO:0000256" key="4">
    <source>
        <dbReference type="ARBA" id="ARBA00023163"/>
    </source>
</evidence>
<dbReference type="InterPro" id="IPR009057">
    <property type="entry name" value="Homeodomain-like_sf"/>
</dbReference>
<dbReference type="PANTHER" id="PTHR30055:SF151">
    <property type="entry name" value="TRANSCRIPTIONAL REGULATORY PROTEIN"/>
    <property type="match status" value="1"/>
</dbReference>
<dbReference type="GO" id="GO:0045892">
    <property type="term" value="P:negative regulation of DNA-templated transcription"/>
    <property type="evidence" value="ECO:0007669"/>
    <property type="project" value="InterPro"/>
</dbReference>
<name>A0A940WCB8_9ACTN</name>
<dbReference type="SUPFAM" id="SSF46689">
    <property type="entry name" value="Homeodomain-like"/>
    <property type="match status" value="1"/>
</dbReference>
<dbReference type="InterPro" id="IPR001647">
    <property type="entry name" value="HTH_TetR"/>
</dbReference>
<dbReference type="EMBL" id="JAFCNB010000001">
    <property type="protein sequence ID" value="MBP2702875.1"/>
    <property type="molecule type" value="Genomic_DNA"/>
</dbReference>
<organism evidence="7 8">
    <name type="scientific">Microbispora oryzae</name>
    <dbReference type="NCBI Taxonomy" id="2806554"/>
    <lineage>
        <taxon>Bacteria</taxon>
        <taxon>Bacillati</taxon>
        <taxon>Actinomycetota</taxon>
        <taxon>Actinomycetes</taxon>
        <taxon>Streptosporangiales</taxon>
        <taxon>Streptosporangiaceae</taxon>
        <taxon>Microbispora</taxon>
    </lineage>
</organism>
<dbReference type="InterPro" id="IPR036271">
    <property type="entry name" value="Tet_transcr_reg_TetR-rel_C_sf"/>
</dbReference>
<evidence type="ECO:0000256" key="5">
    <source>
        <dbReference type="PROSITE-ProRule" id="PRU00335"/>
    </source>
</evidence>
<dbReference type="PANTHER" id="PTHR30055">
    <property type="entry name" value="HTH-TYPE TRANSCRIPTIONAL REGULATOR RUTR"/>
    <property type="match status" value="1"/>
</dbReference>
<dbReference type="GO" id="GO:0046677">
    <property type="term" value="P:response to antibiotic"/>
    <property type="evidence" value="ECO:0007669"/>
    <property type="project" value="InterPro"/>
</dbReference>
<dbReference type="Gene3D" id="1.10.10.60">
    <property type="entry name" value="Homeodomain-like"/>
    <property type="match status" value="1"/>
</dbReference>
<accession>A0A940WCB8</accession>
<sequence length="246" mass="26386">MQPKPFTTVWTRERKGRREQGLSRDQIVRAALDLLDAEGLDALSMRKLGARLGAGATSLYWHVANKDELIELVMDEVYAKVVVPDGTQWQEAARVFSYGMRAAILDHPWCAGLIGIVPALGPNAMTAADRLLGAFSGAGFQGTDVDYAMTAVISYTLGATVPEVAWLSALRESGRDVAGLQAAVAPVIEELSAGWPNLRDRYVAYSVKDIDPIAARRIAFEYGLTALLDGLAARIASADSTHSPAG</sequence>
<dbReference type="PRINTS" id="PR00455">
    <property type="entry name" value="HTHTETR"/>
</dbReference>
<dbReference type="InterPro" id="IPR050109">
    <property type="entry name" value="HTH-type_TetR-like_transc_reg"/>
</dbReference>
<proteinExistence type="predicted"/>
<protein>
    <submittedName>
        <fullName evidence="7">TetR/AcrR family transcriptional regulator C-terminal domain-containing protein</fullName>
    </submittedName>
</protein>